<gene>
    <name evidence="2" type="ORF">HYALB_00010897</name>
</gene>
<keyword evidence="3" id="KW-1185">Reference proteome</keyword>
<sequence length="297" mass="34218">MESVAKHESLTNSESHFLRMPLEMRKNIYHLLIPSIIPKFCQKWWRWNNLPQRQRKHLAILRTNRQIYQEATSILYKESRILLLADDIFCLPSFPKTDPLFSYNSLDEQRDPNATSWRYDPLLGTGDEVDGKQVYSQPELGGLIEPHVLAQFQHVVVNISLLLRGSNTTQVIFDEGQEGYSKSVLAEHTRILRTELFKKLTQVLSNSPVLKTLTILLSVDAGTPRKDEGGNSTDDDDDTDPEPEPDDEDEEMIECLRQKRILERDRDVDVLIQSGVLWHLKGLRSVVELRTPAMVEE</sequence>
<dbReference type="OrthoDB" id="5374120at2759"/>
<organism evidence="2 3">
    <name type="scientific">Hymenoscyphus albidus</name>
    <dbReference type="NCBI Taxonomy" id="595503"/>
    <lineage>
        <taxon>Eukaryota</taxon>
        <taxon>Fungi</taxon>
        <taxon>Dikarya</taxon>
        <taxon>Ascomycota</taxon>
        <taxon>Pezizomycotina</taxon>
        <taxon>Leotiomycetes</taxon>
        <taxon>Helotiales</taxon>
        <taxon>Helotiaceae</taxon>
        <taxon>Hymenoscyphus</taxon>
    </lineage>
</organism>
<evidence type="ECO:0000256" key="1">
    <source>
        <dbReference type="SAM" id="MobiDB-lite"/>
    </source>
</evidence>
<evidence type="ECO:0000313" key="3">
    <source>
        <dbReference type="Proteomes" id="UP000701801"/>
    </source>
</evidence>
<proteinExistence type="predicted"/>
<reference evidence="2" key="1">
    <citation type="submission" date="2021-07" db="EMBL/GenBank/DDBJ databases">
        <authorList>
            <person name="Durling M."/>
        </authorList>
    </citation>
    <scope>NUCLEOTIDE SEQUENCE</scope>
</reference>
<accession>A0A9N9LQ23</accession>
<dbReference type="EMBL" id="CAJVRM010000210">
    <property type="protein sequence ID" value="CAG8977277.1"/>
    <property type="molecule type" value="Genomic_DNA"/>
</dbReference>
<dbReference type="Proteomes" id="UP000701801">
    <property type="component" value="Unassembled WGS sequence"/>
</dbReference>
<feature type="region of interest" description="Disordered" evidence="1">
    <location>
        <begin position="222"/>
        <end position="251"/>
    </location>
</feature>
<dbReference type="AlphaFoldDB" id="A0A9N9LQ23"/>
<feature type="compositionally biased region" description="Acidic residues" evidence="1">
    <location>
        <begin position="233"/>
        <end position="251"/>
    </location>
</feature>
<name>A0A9N9LQ23_9HELO</name>
<comment type="caution">
    <text evidence="2">The sequence shown here is derived from an EMBL/GenBank/DDBJ whole genome shotgun (WGS) entry which is preliminary data.</text>
</comment>
<protein>
    <submittedName>
        <fullName evidence="2">Uncharacterized protein</fullName>
    </submittedName>
</protein>
<evidence type="ECO:0000313" key="2">
    <source>
        <dbReference type="EMBL" id="CAG8977277.1"/>
    </source>
</evidence>